<dbReference type="InterPro" id="IPR036291">
    <property type="entry name" value="NAD(P)-bd_dom_sf"/>
</dbReference>
<evidence type="ECO:0000256" key="3">
    <source>
        <dbReference type="ARBA" id="ARBA00023241"/>
    </source>
</evidence>
<sequence>MRPNDGAAHSAAHPTVPAFYTSKPTSLQAPGGTRCPRCCIGLVTVCPGLTVVGAAPAPTTRTSVPNYLSLLSGDKAAFAVLDAVESATGCLPLVHIDDVCRTELFAVEEGAAAGRYVCCGLNTTIAELARFLADKYPQYGVKTNLLSGERLEKPRVCLSSAKLVKEGIFLQNALTSSKHHLFHLRWMFGQLV</sequence>
<keyword evidence="2" id="KW-0560">Oxidoreductase</keyword>
<reference evidence="5" key="2">
    <citation type="submission" date="2019-07" db="EMBL/GenBank/DDBJ databases">
        <authorList>
            <person name="Seetharam A."/>
            <person name="Woodhouse M."/>
            <person name="Cannon E."/>
        </authorList>
    </citation>
    <scope>NUCLEOTIDE SEQUENCE [LARGE SCALE GENOMIC DNA]</scope>
    <source>
        <strain evidence="5">cv. B73</strain>
    </source>
</reference>
<evidence type="ECO:0000256" key="1">
    <source>
        <dbReference type="ARBA" id="ARBA00022857"/>
    </source>
</evidence>
<dbReference type="EnsemblPlants" id="Zm00001eb276450_T001">
    <property type="protein sequence ID" value="Zm00001eb276450_P001"/>
    <property type="gene ID" value="Zm00001eb276450"/>
</dbReference>
<dbReference type="Gene3D" id="3.40.50.720">
    <property type="entry name" value="NAD(P)-binding Rossmann-like Domain"/>
    <property type="match status" value="1"/>
</dbReference>
<keyword evidence="6" id="KW-1185">Reference proteome</keyword>
<proteinExistence type="inferred from homology"/>
<name>A0A804PVK1_MAIZE</name>
<dbReference type="Proteomes" id="UP000007305">
    <property type="component" value="Chromosome 6"/>
</dbReference>
<dbReference type="GO" id="GO:0009813">
    <property type="term" value="P:flavonoid biosynthetic process"/>
    <property type="evidence" value="ECO:0007669"/>
    <property type="project" value="UniProtKB-KW"/>
</dbReference>
<keyword evidence="3" id="KW-0284">Flavonoid biosynthesis</keyword>
<accession>A0A804PVK1</accession>
<reference evidence="5" key="3">
    <citation type="submission" date="2021-05" db="UniProtKB">
        <authorList>
            <consortium name="EnsemblPlants"/>
        </authorList>
    </citation>
    <scope>IDENTIFICATION</scope>
    <source>
        <strain evidence="5">cv. B73</strain>
    </source>
</reference>
<dbReference type="SUPFAM" id="SSF51735">
    <property type="entry name" value="NAD(P)-binding Rossmann-fold domains"/>
    <property type="match status" value="1"/>
</dbReference>
<protein>
    <submittedName>
        <fullName evidence="5">Uncharacterized protein</fullName>
    </submittedName>
</protein>
<dbReference type="AlphaFoldDB" id="A0A804PVK1"/>
<dbReference type="PANTHER" id="PTHR10366">
    <property type="entry name" value="NAD DEPENDENT EPIMERASE/DEHYDRATASE"/>
    <property type="match status" value="1"/>
</dbReference>
<organism evidence="5 6">
    <name type="scientific">Zea mays</name>
    <name type="common">Maize</name>
    <dbReference type="NCBI Taxonomy" id="4577"/>
    <lineage>
        <taxon>Eukaryota</taxon>
        <taxon>Viridiplantae</taxon>
        <taxon>Streptophyta</taxon>
        <taxon>Embryophyta</taxon>
        <taxon>Tracheophyta</taxon>
        <taxon>Spermatophyta</taxon>
        <taxon>Magnoliopsida</taxon>
        <taxon>Liliopsida</taxon>
        <taxon>Poales</taxon>
        <taxon>Poaceae</taxon>
        <taxon>PACMAD clade</taxon>
        <taxon>Panicoideae</taxon>
        <taxon>Andropogonodae</taxon>
        <taxon>Andropogoneae</taxon>
        <taxon>Tripsacinae</taxon>
        <taxon>Zea</taxon>
    </lineage>
</organism>
<dbReference type="GO" id="GO:0016491">
    <property type="term" value="F:oxidoreductase activity"/>
    <property type="evidence" value="ECO:0007669"/>
    <property type="project" value="UniProtKB-KW"/>
</dbReference>
<reference evidence="6" key="1">
    <citation type="journal article" date="2009" name="Science">
        <title>The B73 maize genome: complexity, diversity, and dynamics.</title>
        <authorList>
            <person name="Schnable P.S."/>
            <person name="Ware D."/>
            <person name="Fulton R.S."/>
            <person name="Stein J.C."/>
            <person name="Wei F."/>
            <person name="Pasternak S."/>
            <person name="Liang C."/>
            <person name="Zhang J."/>
            <person name="Fulton L."/>
            <person name="Graves T.A."/>
            <person name="Minx P."/>
            <person name="Reily A.D."/>
            <person name="Courtney L."/>
            <person name="Kruchowski S.S."/>
            <person name="Tomlinson C."/>
            <person name="Strong C."/>
            <person name="Delehaunty K."/>
            <person name="Fronick C."/>
            <person name="Courtney B."/>
            <person name="Rock S.M."/>
            <person name="Belter E."/>
            <person name="Du F."/>
            <person name="Kim K."/>
            <person name="Abbott R.M."/>
            <person name="Cotton M."/>
            <person name="Levy A."/>
            <person name="Marchetto P."/>
            <person name="Ochoa K."/>
            <person name="Jackson S.M."/>
            <person name="Gillam B."/>
            <person name="Chen W."/>
            <person name="Yan L."/>
            <person name="Higginbotham J."/>
            <person name="Cardenas M."/>
            <person name="Waligorski J."/>
            <person name="Applebaum E."/>
            <person name="Phelps L."/>
            <person name="Falcone J."/>
            <person name="Kanchi K."/>
            <person name="Thane T."/>
            <person name="Scimone A."/>
            <person name="Thane N."/>
            <person name="Henke J."/>
            <person name="Wang T."/>
            <person name="Ruppert J."/>
            <person name="Shah N."/>
            <person name="Rotter K."/>
            <person name="Hodges J."/>
            <person name="Ingenthron E."/>
            <person name="Cordes M."/>
            <person name="Kohlberg S."/>
            <person name="Sgro J."/>
            <person name="Delgado B."/>
            <person name="Mead K."/>
            <person name="Chinwalla A."/>
            <person name="Leonard S."/>
            <person name="Crouse K."/>
            <person name="Collura K."/>
            <person name="Kudrna D."/>
            <person name="Currie J."/>
            <person name="He R."/>
            <person name="Angelova A."/>
            <person name="Rajasekar S."/>
            <person name="Mueller T."/>
            <person name="Lomeli R."/>
            <person name="Scara G."/>
            <person name="Ko A."/>
            <person name="Delaney K."/>
            <person name="Wissotski M."/>
            <person name="Lopez G."/>
            <person name="Campos D."/>
            <person name="Braidotti M."/>
            <person name="Ashley E."/>
            <person name="Golser W."/>
            <person name="Kim H."/>
            <person name="Lee S."/>
            <person name="Lin J."/>
            <person name="Dujmic Z."/>
            <person name="Kim W."/>
            <person name="Talag J."/>
            <person name="Zuccolo A."/>
            <person name="Fan C."/>
            <person name="Sebastian A."/>
            <person name="Kramer M."/>
            <person name="Spiegel L."/>
            <person name="Nascimento L."/>
            <person name="Zutavern T."/>
            <person name="Miller B."/>
            <person name="Ambroise C."/>
            <person name="Muller S."/>
            <person name="Spooner W."/>
            <person name="Narechania A."/>
            <person name="Ren L."/>
            <person name="Wei S."/>
            <person name="Kumari S."/>
            <person name="Faga B."/>
            <person name="Levy M.J."/>
            <person name="McMahan L."/>
            <person name="Van Buren P."/>
            <person name="Vaughn M.W."/>
            <person name="Ying K."/>
            <person name="Yeh C.-T."/>
            <person name="Emrich S.J."/>
            <person name="Jia Y."/>
            <person name="Kalyanaraman A."/>
            <person name="Hsia A.-P."/>
            <person name="Barbazuk W.B."/>
            <person name="Baucom R.S."/>
            <person name="Brutnell T.P."/>
            <person name="Carpita N.C."/>
            <person name="Chaparro C."/>
            <person name="Chia J.-M."/>
            <person name="Deragon J.-M."/>
            <person name="Estill J.C."/>
            <person name="Fu Y."/>
            <person name="Jeddeloh J.A."/>
            <person name="Han Y."/>
            <person name="Lee H."/>
            <person name="Li P."/>
            <person name="Lisch D.R."/>
            <person name="Liu S."/>
            <person name="Liu Z."/>
            <person name="Nagel D.H."/>
            <person name="McCann M.C."/>
            <person name="SanMiguel P."/>
            <person name="Myers A.M."/>
            <person name="Nettleton D."/>
            <person name="Nguyen J."/>
            <person name="Penning B.W."/>
            <person name="Ponnala L."/>
            <person name="Schneider K.L."/>
            <person name="Schwartz D.C."/>
            <person name="Sharma A."/>
            <person name="Soderlund C."/>
            <person name="Springer N.M."/>
            <person name="Sun Q."/>
            <person name="Wang H."/>
            <person name="Waterman M."/>
            <person name="Westerman R."/>
            <person name="Wolfgruber T.K."/>
            <person name="Yang L."/>
            <person name="Yu Y."/>
            <person name="Zhang L."/>
            <person name="Zhou S."/>
            <person name="Zhu Q."/>
            <person name="Bennetzen J.L."/>
            <person name="Dawe R.K."/>
            <person name="Jiang J."/>
            <person name="Jiang N."/>
            <person name="Presting G.G."/>
            <person name="Wessler S.R."/>
            <person name="Aluru S."/>
            <person name="Martienssen R.A."/>
            <person name="Clifton S.W."/>
            <person name="McCombie W.R."/>
            <person name="Wing R.A."/>
            <person name="Wilson R.K."/>
        </authorList>
    </citation>
    <scope>NUCLEOTIDE SEQUENCE [LARGE SCALE GENOMIC DNA]</scope>
    <source>
        <strain evidence="6">cv. B73</strain>
    </source>
</reference>
<evidence type="ECO:0000256" key="2">
    <source>
        <dbReference type="ARBA" id="ARBA00023002"/>
    </source>
</evidence>
<evidence type="ECO:0000313" key="5">
    <source>
        <dbReference type="EnsemblPlants" id="Zm00001eb276450_P001"/>
    </source>
</evidence>
<dbReference type="InParanoid" id="A0A804PVK1"/>
<evidence type="ECO:0000256" key="4">
    <source>
        <dbReference type="ARBA" id="ARBA00023445"/>
    </source>
</evidence>
<keyword evidence="1" id="KW-0521">NADP</keyword>
<comment type="similarity">
    <text evidence="4">Belongs to the NAD(P)-dependent epimerase/dehydratase family. Dihydroflavonol-4-reductase subfamily.</text>
</comment>
<dbReference type="PANTHER" id="PTHR10366:SF288">
    <property type="entry name" value="ANTHOCYANIDIN REDUCTASE"/>
    <property type="match status" value="1"/>
</dbReference>
<dbReference type="Gramene" id="Zm00001eb276450_T001">
    <property type="protein sequence ID" value="Zm00001eb276450_P001"/>
    <property type="gene ID" value="Zm00001eb276450"/>
</dbReference>
<evidence type="ECO:0000313" key="6">
    <source>
        <dbReference type="Proteomes" id="UP000007305"/>
    </source>
</evidence>
<dbReference type="InterPro" id="IPR050425">
    <property type="entry name" value="NAD(P)_dehydrat-like"/>
</dbReference>